<sequence>MLNKKRGESYMKNMIRKQPFKVCNMLFFFATLISILIVSDLTYAELTPIKDYLLQIPIPKVKRVEGIAWDGKNLFVLDGEKEKIHRINPDSGELVQSLVLKKKKLKGLSFDEKERALWTADEGKKTLMLLDPSNGKTLKTIPMKIPVRFDSIEGIAWDGEYLWLAMYAGFSSSFNKINLKTGEIERSMFADCYPRGIATDGKELWSICYNMNKFPSKIDKRKMDKEDHKMLRSRTFIEDIDKDAEPTGLVFDGKHLWYADRMSKRIIRVTPTIIKPVKPPVKPPAPIR</sequence>
<comment type="caution">
    <text evidence="1">The sequence shown here is derived from an EMBL/GenBank/DDBJ whole genome shotgun (WGS) entry which is preliminary data.</text>
</comment>
<name>I3IHP2_9BACT</name>
<gene>
    <name evidence="1" type="ORF">KSU1_B0380</name>
</gene>
<dbReference type="STRING" id="247490.KSU1_B0380"/>
<evidence type="ECO:0000313" key="2">
    <source>
        <dbReference type="Proteomes" id="UP000002985"/>
    </source>
</evidence>
<evidence type="ECO:0008006" key="3">
    <source>
        <dbReference type="Google" id="ProtNLM"/>
    </source>
</evidence>
<dbReference type="EMBL" id="BAFH01000002">
    <property type="protein sequence ID" value="GAB61237.1"/>
    <property type="molecule type" value="Genomic_DNA"/>
</dbReference>
<accession>I3IHP2</accession>
<organism evidence="1 2">
    <name type="scientific">Candidatus Jettenia caeni</name>
    <dbReference type="NCBI Taxonomy" id="247490"/>
    <lineage>
        <taxon>Bacteria</taxon>
        <taxon>Pseudomonadati</taxon>
        <taxon>Planctomycetota</taxon>
        <taxon>Candidatus Brocadiia</taxon>
        <taxon>Candidatus Brocadiales</taxon>
        <taxon>Candidatus Brocadiaceae</taxon>
        <taxon>Candidatus Jettenia</taxon>
    </lineage>
</organism>
<dbReference type="AlphaFoldDB" id="I3IHP2"/>
<dbReference type="eggNOG" id="COG3823">
    <property type="taxonomic scope" value="Bacteria"/>
</dbReference>
<dbReference type="SUPFAM" id="SSF63825">
    <property type="entry name" value="YWTD domain"/>
    <property type="match status" value="1"/>
</dbReference>
<dbReference type="InterPro" id="IPR015943">
    <property type="entry name" value="WD40/YVTN_repeat-like_dom_sf"/>
</dbReference>
<evidence type="ECO:0000313" key="1">
    <source>
        <dbReference type="EMBL" id="GAB61237.1"/>
    </source>
</evidence>
<proteinExistence type="predicted"/>
<dbReference type="Gene3D" id="2.130.10.10">
    <property type="entry name" value="YVTN repeat-like/Quinoprotein amine dehydrogenase"/>
    <property type="match status" value="1"/>
</dbReference>
<protein>
    <recommendedName>
        <fullName evidence="3">SMP-30/Gluconolactonase/LRE-like region domain-containing protein</fullName>
    </recommendedName>
</protein>
<reference evidence="1 2" key="1">
    <citation type="journal article" date="2012" name="FEBS Lett.">
        <title>Anammox organism KSU-1 expresses a NirK-type copper-containing nitrite reductase instead of a NirS-type with cytochrome cd1.</title>
        <authorList>
            <person name="Hira D."/>
            <person name="Toh H."/>
            <person name="Migita C.T."/>
            <person name="Okubo H."/>
            <person name="Nishiyama T."/>
            <person name="Hattori M."/>
            <person name="Furukawa K."/>
            <person name="Fujii T."/>
        </authorList>
    </citation>
    <scope>NUCLEOTIDE SEQUENCE [LARGE SCALE GENOMIC DNA]</scope>
</reference>
<keyword evidence="2" id="KW-1185">Reference proteome</keyword>
<dbReference type="Proteomes" id="UP000002985">
    <property type="component" value="Unassembled WGS sequence"/>
</dbReference>